<reference evidence="2 3" key="1">
    <citation type="submission" date="2009-01" db="EMBL/GenBank/DDBJ databases">
        <title>Complete sequence of Clostridium cellulolyticum H10.</title>
        <authorList>
            <consortium name="US DOE Joint Genome Institute"/>
            <person name="Lucas S."/>
            <person name="Copeland A."/>
            <person name="Lapidus A."/>
            <person name="Glavina del Rio T."/>
            <person name="Dalin E."/>
            <person name="Tice H."/>
            <person name="Bruce D."/>
            <person name="Goodwin L."/>
            <person name="Pitluck S."/>
            <person name="Chertkov O."/>
            <person name="Saunders E."/>
            <person name="Brettin T."/>
            <person name="Detter J.C."/>
            <person name="Han C."/>
            <person name="Larimer F."/>
            <person name="Land M."/>
            <person name="Hauser L."/>
            <person name="Kyrpides N."/>
            <person name="Ivanova N."/>
            <person name="Zhou J."/>
            <person name="Richardson P."/>
        </authorList>
    </citation>
    <scope>NUCLEOTIDE SEQUENCE [LARGE SCALE GENOMIC DNA]</scope>
    <source>
        <strain evidence="3">ATCC 35319 / DSM 5812 / JCM 6584 / H10</strain>
        <strain evidence="2">H10</strain>
    </source>
</reference>
<sequence>MQLKINGIEIAAYPTEFTVTPLDVDNAETTNRAADATLHRDRIAVKRQIDMSFGLIEWPVMATLLQSMSNPYFEVYYPDPMEGKYVTKTFYVNNRPCQAAVEQKGKLYWKGLKFTLTER</sequence>
<dbReference type="Pfam" id="PF20458">
    <property type="entry name" value="DUF6711"/>
    <property type="match status" value="1"/>
</dbReference>
<dbReference type="AlphaFoldDB" id="B8I114"/>
<gene>
    <name evidence="1" type="ordered locus">Ccel_3034</name>
    <name evidence="2" type="ordered locus">Ccel_3281</name>
</gene>
<dbReference type="EMBL" id="CP001348">
    <property type="protein sequence ID" value="ACL77326.1"/>
    <property type="molecule type" value="Genomic_DNA"/>
</dbReference>
<proteinExistence type="predicted"/>
<name>B8I114_RUMCH</name>
<dbReference type="RefSeq" id="WP_015926385.1">
    <property type="nucleotide sequence ID" value="NC_011898.1"/>
</dbReference>
<evidence type="ECO:0000313" key="2">
    <source>
        <dbReference type="EMBL" id="ACL77570.1"/>
    </source>
</evidence>
<evidence type="ECO:0000313" key="3">
    <source>
        <dbReference type="Proteomes" id="UP000001349"/>
    </source>
</evidence>
<organism evidence="2 3">
    <name type="scientific">Ruminiclostridium cellulolyticum (strain ATCC 35319 / DSM 5812 / JCM 6584 / H10)</name>
    <name type="common">Clostridium cellulolyticum</name>
    <dbReference type="NCBI Taxonomy" id="394503"/>
    <lineage>
        <taxon>Bacteria</taxon>
        <taxon>Bacillati</taxon>
        <taxon>Bacillota</taxon>
        <taxon>Clostridia</taxon>
        <taxon>Eubacteriales</taxon>
        <taxon>Oscillospiraceae</taxon>
        <taxon>Ruminiclostridium</taxon>
    </lineage>
</organism>
<dbReference type="STRING" id="394503.Ccel_3034"/>
<dbReference type="Proteomes" id="UP000001349">
    <property type="component" value="Chromosome"/>
</dbReference>
<dbReference type="eggNOG" id="ENOG5032ZPD">
    <property type="taxonomic scope" value="Bacteria"/>
</dbReference>
<dbReference type="HOGENOM" id="CLU_167453_0_0_9"/>
<keyword evidence="3" id="KW-1185">Reference proteome</keyword>
<dbReference type="InterPro" id="IPR046557">
    <property type="entry name" value="DUF6711"/>
</dbReference>
<dbReference type="OrthoDB" id="1767129at2"/>
<dbReference type="EMBL" id="CP001348">
    <property type="protein sequence ID" value="ACL77570.1"/>
    <property type="molecule type" value="Genomic_DNA"/>
</dbReference>
<dbReference type="KEGG" id="cce:Ccel_3034"/>
<accession>B8I114</accession>
<protein>
    <submittedName>
        <fullName evidence="2">Lj965 prophage protein</fullName>
    </submittedName>
</protein>
<dbReference type="KEGG" id="cce:Ccel_3281"/>
<evidence type="ECO:0000313" key="1">
    <source>
        <dbReference type="EMBL" id="ACL77326.1"/>
    </source>
</evidence>